<name>A0A1B1NES9_9MICO</name>
<keyword evidence="3" id="KW-1185">Reference proteome</keyword>
<dbReference type="AlphaFoldDB" id="A0A1B1NES9"/>
<protein>
    <submittedName>
        <fullName evidence="2">Uncharacterized protein</fullName>
    </submittedName>
</protein>
<accession>A0A1B1NES9</accession>
<dbReference type="STRING" id="1758689.SGUI_2551"/>
<dbReference type="Proteomes" id="UP000092482">
    <property type="component" value="Chromosome"/>
</dbReference>
<evidence type="ECO:0000313" key="2">
    <source>
        <dbReference type="EMBL" id="ANS79947.1"/>
    </source>
</evidence>
<reference evidence="2 3" key="1">
    <citation type="submission" date="2016-03" db="EMBL/GenBank/DDBJ databases">
        <title>Shallow-sea hydrothermal system.</title>
        <authorList>
            <person name="Tang K."/>
        </authorList>
    </citation>
    <scope>NUCLEOTIDE SEQUENCE [LARGE SCALE GENOMIC DNA]</scope>
    <source>
        <strain evidence="2 3">JLT9</strain>
    </source>
</reference>
<evidence type="ECO:0000256" key="1">
    <source>
        <dbReference type="SAM" id="MobiDB-lite"/>
    </source>
</evidence>
<dbReference type="EMBL" id="CP014989">
    <property type="protein sequence ID" value="ANS79947.1"/>
    <property type="molecule type" value="Genomic_DNA"/>
</dbReference>
<sequence>MGPDFRWSGQWQQKTPRPGGLARGGRVDGEDRPTARP</sequence>
<evidence type="ECO:0000313" key="3">
    <source>
        <dbReference type="Proteomes" id="UP000092482"/>
    </source>
</evidence>
<feature type="region of interest" description="Disordered" evidence="1">
    <location>
        <begin position="1"/>
        <end position="37"/>
    </location>
</feature>
<dbReference type="KEGG" id="serj:SGUI_2551"/>
<gene>
    <name evidence="2" type="ORF">SGUI_2551</name>
</gene>
<feature type="compositionally biased region" description="Basic and acidic residues" evidence="1">
    <location>
        <begin position="25"/>
        <end position="37"/>
    </location>
</feature>
<proteinExistence type="predicted"/>
<organism evidence="2 3">
    <name type="scientific">Serinicoccus hydrothermalis</name>
    <dbReference type="NCBI Taxonomy" id="1758689"/>
    <lineage>
        <taxon>Bacteria</taxon>
        <taxon>Bacillati</taxon>
        <taxon>Actinomycetota</taxon>
        <taxon>Actinomycetes</taxon>
        <taxon>Micrococcales</taxon>
        <taxon>Ornithinimicrobiaceae</taxon>
        <taxon>Serinicoccus</taxon>
    </lineage>
</organism>